<name>A0A0K8NYN3_PISS1</name>
<organism evidence="3 4">
    <name type="scientific">Piscinibacter sakaiensis</name>
    <name type="common">Ideonella sakaiensis</name>
    <dbReference type="NCBI Taxonomy" id="1547922"/>
    <lineage>
        <taxon>Bacteria</taxon>
        <taxon>Pseudomonadati</taxon>
        <taxon>Pseudomonadota</taxon>
        <taxon>Betaproteobacteria</taxon>
        <taxon>Burkholderiales</taxon>
        <taxon>Sphaerotilaceae</taxon>
        <taxon>Piscinibacter</taxon>
    </lineage>
</organism>
<dbReference type="CDD" id="cd13578">
    <property type="entry name" value="PBP2_Bug27"/>
    <property type="match status" value="1"/>
</dbReference>
<protein>
    <submittedName>
        <fullName evidence="3">Putative exported protein</fullName>
    </submittedName>
</protein>
<proteinExistence type="inferred from homology"/>
<dbReference type="Pfam" id="PF03401">
    <property type="entry name" value="TctC"/>
    <property type="match status" value="1"/>
</dbReference>
<dbReference type="RefSeq" id="WP_054019467.1">
    <property type="nucleotide sequence ID" value="NZ_BBYR01000022.1"/>
</dbReference>
<dbReference type="InterPro" id="IPR005064">
    <property type="entry name" value="BUG"/>
</dbReference>
<evidence type="ECO:0000313" key="4">
    <source>
        <dbReference type="Proteomes" id="UP000037660"/>
    </source>
</evidence>
<dbReference type="PANTHER" id="PTHR42928">
    <property type="entry name" value="TRICARBOXYLATE-BINDING PROTEIN"/>
    <property type="match status" value="1"/>
</dbReference>
<evidence type="ECO:0000313" key="3">
    <source>
        <dbReference type="EMBL" id="GAP35409.1"/>
    </source>
</evidence>
<dbReference type="Gene3D" id="3.40.190.10">
    <property type="entry name" value="Periplasmic binding protein-like II"/>
    <property type="match status" value="1"/>
</dbReference>
<reference evidence="3 4" key="2">
    <citation type="journal article" date="2016" name="Science">
        <title>A bacterium that degrades and assimilates poly(ethylene terephthalate).</title>
        <authorList>
            <person name="Yoshida S."/>
            <person name="Hiraga K."/>
            <person name="Takehana T."/>
            <person name="Taniguchi I."/>
            <person name="Yamaji H."/>
            <person name="Maeda Y."/>
            <person name="Toyohara K."/>
            <person name="Miyamoto K."/>
            <person name="Kimura Y."/>
            <person name="Oda K."/>
        </authorList>
    </citation>
    <scope>NUCLEOTIDE SEQUENCE [LARGE SCALE GENOMIC DNA]</scope>
    <source>
        <strain evidence="4">NBRC 110686 / TISTR 2288 / 201-F6</strain>
    </source>
</reference>
<dbReference type="OrthoDB" id="8678477at2"/>
<feature type="chain" id="PRO_5005513537" evidence="2">
    <location>
        <begin position="26"/>
        <end position="325"/>
    </location>
</feature>
<dbReference type="PROSITE" id="PS51318">
    <property type="entry name" value="TAT"/>
    <property type="match status" value="1"/>
</dbReference>
<comment type="caution">
    <text evidence="3">The sequence shown here is derived from an EMBL/GenBank/DDBJ whole genome shotgun (WGS) entry which is preliminary data.</text>
</comment>
<feature type="signal peptide" evidence="2">
    <location>
        <begin position="1"/>
        <end position="25"/>
    </location>
</feature>
<dbReference type="Gene3D" id="3.40.190.150">
    <property type="entry name" value="Bordetella uptake gene, domain 1"/>
    <property type="match status" value="1"/>
</dbReference>
<accession>A0A0K8NYN3</accession>
<dbReference type="STRING" id="1547922.ISF6_1180"/>
<keyword evidence="4" id="KW-1185">Reference proteome</keyword>
<evidence type="ECO:0000256" key="2">
    <source>
        <dbReference type="SAM" id="SignalP"/>
    </source>
</evidence>
<dbReference type="Proteomes" id="UP000037660">
    <property type="component" value="Unassembled WGS sequence"/>
</dbReference>
<dbReference type="PANTHER" id="PTHR42928:SF5">
    <property type="entry name" value="BLR1237 PROTEIN"/>
    <property type="match status" value="1"/>
</dbReference>
<dbReference type="EMBL" id="BBYR01000022">
    <property type="protein sequence ID" value="GAP35409.1"/>
    <property type="molecule type" value="Genomic_DNA"/>
</dbReference>
<evidence type="ECO:0000256" key="1">
    <source>
        <dbReference type="ARBA" id="ARBA00006987"/>
    </source>
</evidence>
<sequence>MTSRRTLLAALGASLTLPWAPAALAQAWPSQPVRLVVPYPPGGANDIVARIYGQALQQVLGQSVLIDNRAGAGGEIGAEFVSKAPADGYTLLFGAIGSLAIHAAVPSQRPPYELSKAFVGVSMGAAVPLALAVRTGLPADNLGALIKLAKSQPGKLTYGSAGNGSTQHMTAEFFKQRTGTDIVHVPYKGSAPAINDLLGGQIDLVIETIPALSAQLGGNKLKVLAVTSGKRSASLPQTPTMDEGGEVKGFDVTTMYGLLAPRATPKEVVTRLSAAMREIGARPDVVAQLAKQGADAKTSTPEETDALIRGEVEKWTGVARTAKFD</sequence>
<dbReference type="InterPro" id="IPR042100">
    <property type="entry name" value="Bug_dom1"/>
</dbReference>
<dbReference type="PIRSF" id="PIRSF017082">
    <property type="entry name" value="YflP"/>
    <property type="match status" value="1"/>
</dbReference>
<gene>
    <name evidence="3" type="ORF">ISF6_1180</name>
</gene>
<dbReference type="SUPFAM" id="SSF53850">
    <property type="entry name" value="Periplasmic binding protein-like II"/>
    <property type="match status" value="1"/>
</dbReference>
<comment type="similarity">
    <text evidence="1">Belongs to the UPF0065 (bug) family.</text>
</comment>
<reference evidence="4" key="1">
    <citation type="submission" date="2015-07" db="EMBL/GenBank/DDBJ databases">
        <title>Discovery of a poly(ethylene terephthalate assimilation.</title>
        <authorList>
            <person name="Yoshida S."/>
            <person name="Hiraga K."/>
            <person name="Takehana T."/>
            <person name="Taniguchi I."/>
            <person name="Yamaji H."/>
            <person name="Maeda Y."/>
            <person name="Toyohara K."/>
            <person name="Miyamoto K."/>
            <person name="Kimura Y."/>
            <person name="Oda K."/>
        </authorList>
    </citation>
    <scope>NUCLEOTIDE SEQUENCE [LARGE SCALE GENOMIC DNA]</scope>
    <source>
        <strain evidence="4">NBRC 110686 / TISTR 2288 / 201-F6</strain>
    </source>
</reference>
<dbReference type="InterPro" id="IPR006311">
    <property type="entry name" value="TAT_signal"/>
</dbReference>
<dbReference type="AlphaFoldDB" id="A0A0K8NYN3"/>
<keyword evidence="2" id="KW-0732">Signal</keyword>